<dbReference type="HOGENOM" id="CLU_026126_7_2_1"/>
<dbReference type="Pfam" id="PF00462">
    <property type="entry name" value="Glutaredoxin"/>
    <property type="match status" value="1"/>
</dbReference>
<accession>A0A086J016</accession>
<dbReference type="AlphaFoldDB" id="H8ZCJ5"/>
<dbReference type="PRINTS" id="PR00160">
    <property type="entry name" value="GLUTAREDOXIN"/>
</dbReference>
<dbReference type="EMBL" id="AKIJ01000005">
    <property type="protein sequence ID" value="KFG25484.1"/>
    <property type="molecule type" value="Genomic_DNA"/>
</dbReference>
<accession>H8ZCJ5</accession>
<dbReference type="InterPro" id="IPR002109">
    <property type="entry name" value="Glutaredoxin"/>
</dbReference>
<dbReference type="OrthoDB" id="418495at2759"/>
<dbReference type="PANTHER" id="PTHR45694">
    <property type="entry name" value="GLUTAREDOXIN 2"/>
    <property type="match status" value="1"/>
</dbReference>
<name>H8ZCJ5_NEMA1</name>
<reference evidence="3" key="2">
    <citation type="submission" date="2012-10" db="EMBL/GenBank/DDBJ databases">
        <authorList>
            <consortium name="The Broad Institute Genome Sequencing Platform"/>
            <consortium name="The Broad Institute Genome Sequencing Center for Infectious Disease"/>
            <person name="Cuomo C."/>
            <person name="Troemel E."/>
            <person name="Walker B."/>
            <person name="Young S.K."/>
            <person name="Zeng Q."/>
            <person name="Gargeya S."/>
            <person name="Fitzgerald M."/>
            <person name="Haas B."/>
            <person name="Abouelleil A."/>
            <person name="Alvarado L."/>
            <person name="Arachchi H.M."/>
            <person name="Berlin A.M."/>
            <person name="Chapman S.B."/>
            <person name="Goldberg J."/>
            <person name="Griggs A."/>
            <person name="Gujja S."/>
            <person name="Hansen M."/>
            <person name="Howarth C."/>
            <person name="Imamovic A."/>
            <person name="Larimer J."/>
            <person name="McCowan C."/>
            <person name="Murphy C."/>
            <person name="Neiman D."/>
            <person name="Pearson M."/>
            <person name="Priest M."/>
            <person name="Roberts A."/>
            <person name="Saif S."/>
            <person name="Shea T."/>
            <person name="Sisk P."/>
            <person name="Sykes S."/>
            <person name="Wortman J."/>
            <person name="Nusbaum C."/>
            <person name="Birren B."/>
        </authorList>
    </citation>
    <scope>NUCLEOTIDE SEQUENCE</scope>
    <source>
        <strain evidence="3">ERTm6</strain>
    </source>
</reference>
<proteinExistence type="predicted"/>
<gene>
    <name evidence="2" type="ORF">NERG_01438</name>
    <name evidence="3" type="ORF">NESG_02259</name>
</gene>
<protein>
    <recommendedName>
        <fullName evidence="1">Glutaredoxin domain-containing protein</fullName>
    </recommendedName>
</protein>
<dbReference type="EMBL" id="JH604635">
    <property type="protein sequence ID" value="EHY65831.1"/>
    <property type="molecule type" value="Genomic_DNA"/>
</dbReference>
<dbReference type="GO" id="GO:0005737">
    <property type="term" value="C:cytoplasm"/>
    <property type="evidence" value="ECO:0007669"/>
    <property type="project" value="TreeGrafter"/>
</dbReference>
<dbReference type="GO" id="GO:0015038">
    <property type="term" value="F:glutathione disulfide oxidoreductase activity"/>
    <property type="evidence" value="ECO:0007669"/>
    <property type="project" value="TreeGrafter"/>
</dbReference>
<evidence type="ECO:0000259" key="1">
    <source>
        <dbReference type="Pfam" id="PF00462"/>
    </source>
</evidence>
<dbReference type="InterPro" id="IPR014025">
    <property type="entry name" value="Glutaredoxin_subgr"/>
</dbReference>
<dbReference type="STRING" id="944018.H8ZCJ5"/>
<dbReference type="SUPFAM" id="SSF52833">
    <property type="entry name" value="Thioredoxin-like"/>
    <property type="match status" value="1"/>
</dbReference>
<dbReference type="PANTHER" id="PTHR45694:SF18">
    <property type="entry name" value="GLUTAREDOXIN-1-RELATED"/>
    <property type="match status" value="1"/>
</dbReference>
<dbReference type="Gene3D" id="3.40.30.10">
    <property type="entry name" value="Glutaredoxin"/>
    <property type="match status" value="1"/>
</dbReference>
<feature type="domain" description="Glutaredoxin" evidence="1">
    <location>
        <begin position="24"/>
        <end position="85"/>
    </location>
</feature>
<dbReference type="Proteomes" id="UP000005622">
    <property type="component" value="Unassembled WGS sequence"/>
</dbReference>
<dbReference type="GO" id="GO:0034599">
    <property type="term" value="P:cellular response to oxidative stress"/>
    <property type="evidence" value="ECO:0007669"/>
    <property type="project" value="TreeGrafter"/>
</dbReference>
<reference evidence="2" key="1">
    <citation type="submission" date="2011-03" db="EMBL/GenBank/DDBJ databases">
        <title>The Genome Sequence of Nematocida sp1 strain ERTm2.</title>
        <authorList>
            <consortium name="The Broad Institute Genome Sequencing Platform"/>
            <consortium name="The Broad Institute Genome Sequencing Center for Infectious Disease"/>
            <person name="Cuomo C."/>
            <person name="Troemel E."/>
            <person name="Young S.K."/>
            <person name="Zeng Q."/>
            <person name="Gargeya S."/>
            <person name="Fitzgerald M."/>
            <person name="Haas B."/>
            <person name="Abouelleil A."/>
            <person name="Alvarado L."/>
            <person name="Arachchi H.M."/>
            <person name="Berlin A."/>
            <person name="Brown A."/>
            <person name="Chapman S.B."/>
            <person name="Chen Z."/>
            <person name="Dunbar C."/>
            <person name="Freedman E."/>
            <person name="Gearin G."/>
            <person name="Gellesch M."/>
            <person name="Goldberg J."/>
            <person name="Griggs A."/>
            <person name="Gujja S."/>
            <person name="Heilman E.R."/>
            <person name="Heiman D."/>
            <person name="Howarth C."/>
            <person name="Larson L."/>
            <person name="Lui A."/>
            <person name="MacDonald P.J.P."/>
            <person name="Mehta T."/>
            <person name="Montmayeur A."/>
            <person name="Murphy C."/>
            <person name="Neiman D."/>
            <person name="Pearson M."/>
            <person name="Priest M."/>
            <person name="Roberts A."/>
            <person name="Saif S."/>
            <person name="Shea T."/>
            <person name="Shenoy N."/>
            <person name="Sisk P."/>
            <person name="Stolte C."/>
            <person name="Sykes S."/>
            <person name="White J."/>
            <person name="Yandava C."/>
            <person name="Wortman J."/>
            <person name="Nusbaum C."/>
            <person name="Birren B."/>
        </authorList>
    </citation>
    <scope>NUCLEOTIDE SEQUENCE</scope>
    <source>
        <strain evidence="2">ERTm2</strain>
    </source>
</reference>
<dbReference type="Proteomes" id="UP000054524">
    <property type="component" value="Unassembled WGS sequence"/>
</dbReference>
<sequence length="121" mass="13838">MVEVSSEMEQLKALILAKPIFAAIKTTCSFCVRFLSTIDKLKYADLTQTINERHHEPLLTKLREIVQKTYGHKTVPIVFINGRFIGGNDSFEKILKNIKNIMSLPRLDKSLVLTKDAVYKE</sequence>
<evidence type="ECO:0000313" key="4">
    <source>
        <dbReference type="Proteomes" id="UP000054524"/>
    </source>
</evidence>
<dbReference type="PROSITE" id="PS51354">
    <property type="entry name" value="GLUTAREDOXIN_2"/>
    <property type="match status" value="1"/>
</dbReference>
<organism evidence="2">
    <name type="scientific">Nematocida ausubeli (strain ATCC PRA-371 / ERTm2)</name>
    <name type="common">Nematode killer fungus</name>
    <dbReference type="NCBI Taxonomy" id="1913371"/>
    <lineage>
        <taxon>Eukaryota</taxon>
        <taxon>Fungi</taxon>
        <taxon>Fungi incertae sedis</taxon>
        <taxon>Microsporidia</taxon>
        <taxon>Nematocida</taxon>
    </lineage>
</organism>
<keyword evidence="4" id="KW-1185">Reference proteome</keyword>
<evidence type="ECO:0000313" key="3">
    <source>
        <dbReference type="EMBL" id="KFG25484.1"/>
    </source>
</evidence>
<dbReference type="InterPro" id="IPR036249">
    <property type="entry name" value="Thioredoxin-like_sf"/>
</dbReference>
<reference evidence="3 4" key="3">
    <citation type="journal article" date="2014" name="Genome Announc.">
        <title>Genome Sequence of the Microsporidian Species Nematocida sp1 Strain ERTm6 (ATCC PRA-372).</title>
        <authorList>
            <person name="Bakowski M.A."/>
            <person name="Priest M."/>
            <person name="Young S."/>
            <person name="Cuomo C.A."/>
            <person name="Troemel E.R."/>
        </authorList>
    </citation>
    <scope>NUCLEOTIDE SEQUENCE [LARGE SCALE GENOMIC DNA]</scope>
    <source>
        <strain evidence="3 4">ERTm6</strain>
    </source>
</reference>
<evidence type="ECO:0000313" key="2">
    <source>
        <dbReference type="EMBL" id="EHY65831.1"/>
    </source>
</evidence>